<evidence type="ECO:0000256" key="1">
    <source>
        <dbReference type="SAM" id="MobiDB-lite"/>
    </source>
</evidence>
<keyword evidence="3" id="KW-1185">Reference proteome</keyword>
<feature type="compositionally biased region" description="Polar residues" evidence="1">
    <location>
        <begin position="1"/>
        <end position="15"/>
    </location>
</feature>
<evidence type="ECO:0000313" key="3">
    <source>
        <dbReference type="Proteomes" id="UP000266188"/>
    </source>
</evidence>
<feature type="region of interest" description="Disordered" evidence="1">
    <location>
        <begin position="358"/>
        <end position="427"/>
    </location>
</feature>
<feature type="compositionally biased region" description="Polar residues" evidence="1">
    <location>
        <begin position="364"/>
        <end position="376"/>
    </location>
</feature>
<sequence>MHPSQLWATSPNQILGQPPEDAQYGERPSTRGSVDPPEHSVHSRSRSTAFAPTPRRLSVFSGRSRSNTTTSTTPYGLGVPSQDDRMAPPTGMRSERPESTTKSFFSRGSRILRRQGSKLSISATLDEEDEPERNKSTSDVPEFFGRRHKSRQGSSSDQLKSLISEPFDFHHLTHTDPAQFQSLDTARENDLVTEFSAIRASQRPVTELKGIRAQDIQFRDLTPEDLNADGPVTPGEEPISIAISTSSASPSASFSTSPKRPDYTPRRESRVFENFSRPTRYSRFGAMTPPSTGSPKRAPSPEFSEPTPRAIDEILGLSSQPTYPEHINSTPDDAQNDSLSQLNLDGMFVSQERAFSPVHDNGLDTRTSSLSMTSHSLDLEDVPEEEEATQWHDSPKPNAHEASRTSSSQDESPGARRLSSHASPKSQLSIYVSQELSRKFSETLGSPTLPQYRPEQKEPCKAQFGENLRRSSGANKKASYETIYDSWDADIDYCYEHAAEANSNFDWSRKSIDEPRWPENGIPMVTSNEDLKGDKNEAPNLHLTPSTLPTPELDTSPVRSLPNSQVAVTPSTAGYDGEFIAHGEGDYFHPVSSSMFPSALGKQITQDTFYEDYLAADAESDRHFPFCSQGAIQPIDHPVSPRSSFSPISKCNSQESLILSRAASIVRKHRSSVSTTSVPDLIHSLSASREHMPADQLSASEQLTPSTTASVPSFGRPGSASHRQTKSLAREIEARVMRKDSTSSFEPASSAAPSPTHDRAKSTSEVEARFPAPVTKTDDIHLVCARKSINRKKGRASYSLFPSPIH</sequence>
<proteinExistence type="predicted"/>
<protein>
    <recommendedName>
        <fullName evidence="4">CRIB domain-containing protein</fullName>
    </recommendedName>
</protein>
<reference evidence="3" key="1">
    <citation type="submission" date="2017-02" db="EMBL/GenBank/DDBJ databases">
        <authorList>
            <person name="Tafer H."/>
            <person name="Lopandic K."/>
        </authorList>
    </citation>
    <scope>NUCLEOTIDE SEQUENCE [LARGE SCALE GENOMIC DNA]</scope>
    <source>
        <strain evidence="3">CBS 366.77</strain>
    </source>
</reference>
<feature type="compositionally biased region" description="Basic and acidic residues" evidence="1">
    <location>
        <begin position="259"/>
        <end position="271"/>
    </location>
</feature>
<feature type="compositionally biased region" description="Low complexity" evidence="1">
    <location>
        <begin position="742"/>
        <end position="755"/>
    </location>
</feature>
<dbReference type="STRING" id="2070753.A0A3A2ZSC4"/>
<dbReference type="OrthoDB" id="24581at2759"/>
<dbReference type="AlphaFoldDB" id="A0A3A2ZSC4"/>
<feature type="compositionally biased region" description="Polar residues" evidence="1">
    <location>
        <begin position="317"/>
        <end position="339"/>
    </location>
</feature>
<feature type="compositionally biased region" description="Low complexity" evidence="1">
    <location>
        <begin position="244"/>
        <end position="258"/>
    </location>
</feature>
<comment type="caution">
    <text evidence="2">The sequence shown here is derived from an EMBL/GenBank/DDBJ whole genome shotgun (WGS) entry which is preliminary data.</text>
</comment>
<feature type="region of interest" description="Disordered" evidence="1">
    <location>
        <begin position="690"/>
        <end position="772"/>
    </location>
</feature>
<feature type="compositionally biased region" description="Basic and acidic residues" evidence="1">
    <location>
        <begin position="756"/>
        <end position="768"/>
    </location>
</feature>
<feature type="compositionally biased region" description="Acidic residues" evidence="1">
    <location>
        <begin position="379"/>
        <end position="388"/>
    </location>
</feature>
<feature type="region of interest" description="Disordered" evidence="1">
    <location>
        <begin position="518"/>
        <end position="565"/>
    </location>
</feature>
<gene>
    <name evidence="2" type="ORF">PHISCL_01651</name>
</gene>
<feature type="region of interest" description="Disordered" evidence="1">
    <location>
        <begin position="244"/>
        <end position="339"/>
    </location>
</feature>
<feature type="compositionally biased region" description="Polar residues" evidence="1">
    <location>
        <begin position="697"/>
        <end position="711"/>
    </location>
</feature>
<feature type="compositionally biased region" description="Low complexity" evidence="1">
    <location>
        <begin position="61"/>
        <end position="73"/>
    </location>
</feature>
<feature type="compositionally biased region" description="Basic and acidic residues" evidence="1">
    <location>
        <begin position="389"/>
        <end position="403"/>
    </location>
</feature>
<name>A0A3A2ZSC4_9EURO</name>
<feature type="region of interest" description="Disordered" evidence="1">
    <location>
        <begin position="1"/>
        <end position="158"/>
    </location>
</feature>
<feature type="compositionally biased region" description="Basic and acidic residues" evidence="1">
    <location>
        <begin position="728"/>
        <end position="741"/>
    </location>
</feature>
<dbReference type="EMBL" id="MVGC01000031">
    <property type="protein sequence ID" value="RJE26049.1"/>
    <property type="molecule type" value="Genomic_DNA"/>
</dbReference>
<evidence type="ECO:0008006" key="4">
    <source>
        <dbReference type="Google" id="ProtNLM"/>
    </source>
</evidence>
<organism evidence="2 3">
    <name type="scientific">Aspergillus sclerotialis</name>
    <dbReference type="NCBI Taxonomy" id="2070753"/>
    <lineage>
        <taxon>Eukaryota</taxon>
        <taxon>Fungi</taxon>
        <taxon>Dikarya</taxon>
        <taxon>Ascomycota</taxon>
        <taxon>Pezizomycotina</taxon>
        <taxon>Eurotiomycetes</taxon>
        <taxon>Eurotiomycetidae</taxon>
        <taxon>Eurotiales</taxon>
        <taxon>Aspergillaceae</taxon>
        <taxon>Aspergillus</taxon>
        <taxon>Aspergillus subgen. Polypaecilum</taxon>
    </lineage>
</organism>
<evidence type="ECO:0000313" key="2">
    <source>
        <dbReference type="EMBL" id="RJE26049.1"/>
    </source>
</evidence>
<accession>A0A3A2ZSC4</accession>
<dbReference type="Proteomes" id="UP000266188">
    <property type="component" value="Unassembled WGS sequence"/>
</dbReference>